<dbReference type="Pfam" id="PF13560">
    <property type="entry name" value="HTH_31"/>
    <property type="match status" value="1"/>
</dbReference>
<evidence type="ECO:0000313" key="3">
    <source>
        <dbReference type="Proteomes" id="UP000683310"/>
    </source>
</evidence>
<dbReference type="CDD" id="cd00093">
    <property type="entry name" value="HTH_XRE"/>
    <property type="match status" value="1"/>
</dbReference>
<dbReference type="EMBL" id="CP074371">
    <property type="protein sequence ID" value="QVI19970.1"/>
    <property type="molecule type" value="Genomic_DNA"/>
</dbReference>
<sequence length="264" mass="29813">MEEFDTGGVPGEGLLNAPTFGSVLRRIRDARGVSRERLAFNSGVSASYVNHLEKGERERPTREVVTALMRYLDRLSPLAPEEFRQLSDLAGIEPVKQPSTADLRADLGRGIPKALALYEPHLAAYVDTRLNILMWNDSFAAGFPGLPEDGNLLRWMLGDPRARVAMVEWERELRISIQWLHGYIAQHGDTSWFGDLLQDLSRFPLFLEIWSDTTARYERTRPVIQLRDDAGRKTQIIGQLFNVNSTAHPGRMQIFIGLRTNGQA</sequence>
<dbReference type="InterPro" id="IPR041413">
    <property type="entry name" value="MLTR_LBD"/>
</dbReference>
<reference evidence="2 3" key="1">
    <citation type="submission" date="2021-04" db="EMBL/GenBank/DDBJ databases">
        <title>Nocardia tengchongensis.</title>
        <authorList>
            <person name="Zhuang k."/>
            <person name="Ran Y."/>
            <person name="Li W."/>
        </authorList>
    </citation>
    <scope>NUCLEOTIDE SEQUENCE [LARGE SCALE GENOMIC DNA]</scope>
    <source>
        <strain evidence="2 3">CFH S0057</strain>
    </source>
</reference>
<keyword evidence="3" id="KW-1185">Reference proteome</keyword>
<accession>A0ABX8CJ63</accession>
<name>A0ABX8CJ63_9NOCA</name>
<dbReference type="Gene3D" id="3.30.450.180">
    <property type="match status" value="1"/>
</dbReference>
<organism evidence="2 3">
    <name type="scientific">Nocardia tengchongensis</name>
    <dbReference type="NCBI Taxonomy" id="2055889"/>
    <lineage>
        <taxon>Bacteria</taxon>
        <taxon>Bacillati</taxon>
        <taxon>Actinomycetota</taxon>
        <taxon>Actinomycetes</taxon>
        <taxon>Mycobacteriales</taxon>
        <taxon>Nocardiaceae</taxon>
        <taxon>Nocardia</taxon>
    </lineage>
</organism>
<gene>
    <name evidence="2" type="ORF">KHQ06_27355</name>
</gene>
<dbReference type="PANTHER" id="PTHR35010">
    <property type="entry name" value="BLL4672 PROTEIN-RELATED"/>
    <property type="match status" value="1"/>
</dbReference>
<dbReference type="SUPFAM" id="SSF47413">
    <property type="entry name" value="lambda repressor-like DNA-binding domains"/>
    <property type="match status" value="1"/>
</dbReference>
<dbReference type="InterPro" id="IPR001387">
    <property type="entry name" value="Cro/C1-type_HTH"/>
</dbReference>
<dbReference type="SMART" id="SM00530">
    <property type="entry name" value="HTH_XRE"/>
    <property type="match status" value="1"/>
</dbReference>
<dbReference type="Proteomes" id="UP000683310">
    <property type="component" value="Chromosome"/>
</dbReference>
<dbReference type="Gene3D" id="1.10.260.40">
    <property type="entry name" value="lambda repressor-like DNA-binding domains"/>
    <property type="match status" value="1"/>
</dbReference>
<dbReference type="Pfam" id="PF17765">
    <property type="entry name" value="MLTR_LBD"/>
    <property type="match status" value="1"/>
</dbReference>
<evidence type="ECO:0000259" key="1">
    <source>
        <dbReference type="PROSITE" id="PS50943"/>
    </source>
</evidence>
<evidence type="ECO:0000313" key="2">
    <source>
        <dbReference type="EMBL" id="QVI19970.1"/>
    </source>
</evidence>
<dbReference type="InterPro" id="IPR010982">
    <property type="entry name" value="Lambda_DNA-bd_dom_sf"/>
</dbReference>
<protein>
    <submittedName>
        <fullName evidence="2">Helix-turn-helix domain-containing protein</fullName>
    </submittedName>
</protein>
<dbReference type="PROSITE" id="PS50943">
    <property type="entry name" value="HTH_CROC1"/>
    <property type="match status" value="1"/>
</dbReference>
<dbReference type="RefSeq" id="WP_213556000.1">
    <property type="nucleotide sequence ID" value="NZ_JBHZDI010000033.1"/>
</dbReference>
<feature type="domain" description="HTH cro/C1-type" evidence="1">
    <location>
        <begin position="24"/>
        <end position="78"/>
    </location>
</feature>
<proteinExistence type="predicted"/>